<dbReference type="GO" id="GO:0005509">
    <property type="term" value="F:calcium ion binding"/>
    <property type="evidence" value="ECO:0007669"/>
    <property type="project" value="InterPro"/>
</dbReference>
<dbReference type="GO" id="GO:0007156">
    <property type="term" value="P:homophilic cell adhesion via plasma membrane adhesion molecules"/>
    <property type="evidence" value="ECO:0007669"/>
    <property type="project" value="InterPro"/>
</dbReference>
<feature type="chain" id="PRO_5013258146" description="Cadherin domain-containing protein" evidence="2">
    <location>
        <begin position="21"/>
        <end position="1440"/>
    </location>
</feature>
<dbReference type="InterPro" id="IPR002126">
    <property type="entry name" value="Cadherin-like_dom"/>
</dbReference>
<dbReference type="EMBL" id="FZPD01000008">
    <property type="protein sequence ID" value="SNT39341.1"/>
    <property type="molecule type" value="Genomic_DNA"/>
</dbReference>
<dbReference type="OrthoDB" id="9805017at2"/>
<evidence type="ECO:0000259" key="3">
    <source>
        <dbReference type="PROSITE" id="PS50268"/>
    </source>
</evidence>
<dbReference type="PROSITE" id="PS50268">
    <property type="entry name" value="CADHERIN_2"/>
    <property type="match status" value="1"/>
</dbReference>
<dbReference type="GO" id="GO:0016020">
    <property type="term" value="C:membrane"/>
    <property type="evidence" value="ECO:0007669"/>
    <property type="project" value="InterPro"/>
</dbReference>
<feature type="region of interest" description="Disordered" evidence="1">
    <location>
        <begin position="1020"/>
        <end position="1040"/>
    </location>
</feature>
<proteinExistence type="predicted"/>
<organism evidence="4 5">
    <name type="scientific">Ekhidna lutea</name>
    <dbReference type="NCBI Taxonomy" id="447679"/>
    <lineage>
        <taxon>Bacteria</taxon>
        <taxon>Pseudomonadati</taxon>
        <taxon>Bacteroidota</taxon>
        <taxon>Cytophagia</taxon>
        <taxon>Cytophagales</taxon>
        <taxon>Reichenbachiellaceae</taxon>
        <taxon>Ekhidna</taxon>
    </lineage>
</organism>
<dbReference type="SUPFAM" id="SSF69322">
    <property type="entry name" value="Tricorn protease domain 2"/>
    <property type="match status" value="1"/>
</dbReference>
<feature type="signal peptide" evidence="2">
    <location>
        <begin position="1"/>
        <end position="20"/>
    </location>
</feature>
<evidence type="ECO:0000256" key="1">
    <source>
        <dbReference type="SAM" id="MobiDB-lite"/>
    </source>
</evidence>
<accession>A0A239M9N3</accession>
<feature type="domain" description="Cadherin" evidence="3">
    <location>
        <begin position="1164"/>
        <end position="1269"/>
    </location>
</feature>
<keyword evidence="2" id="KW-0732">Signal</keyword>
<evidence type="ECO:0000256" key="2">
    <source>
        <dbReference type="SAM" id="SignalP"/>
    </source>
</evidence>
<protein>
    <recommendedName>
        <fullName evidence="3">Cadherin domain-containing protein</fullName>
    </recommendedName>
</protein>
<evidence type="ECO:0000313" key="5">
    <source>
        <dbReference type="Proteomes" id="UP000198393"/>
    </source>
</evidence>
<dbReference type="RefSeq" id="WP_144017488.1">
    <property type="nucleotide sequence ID" value="NZ_FZPD01000008.1"/>
</dbReference>
<feature type="non-terminal residue" evidence="4">
    <location>
        <position position="1440"/>
    </location>
</feature>
<name>A0A239M9N3_EKHLU</name>
<dbReference type="Proteomes" id="UP000198393">
    <property type="component" value="Unassembled WGS sequence"/>
</dbReference>
<keyword evidence="5" id="KW-1185">Reference proteome</keyword>
<sequence length="1440" mass="149218">MFKSAVFSVAWLCWAITASATEIPTCGGGTADSNAEDGIEIPNGVCAELFEDIGTVDGILINDGATLTIYGNITSLTDKINIKPGGTLILYGNISAISNGILVDGGTLEVYSNVTIDGGFEIKASSKITLNGANLTVSSGNGILSDSSAELELYNGSTIEIVDGASKIDNGSNGTITSDGSGNSIETQTWDGDQGDFSCASGSCSDSASSAQVIITETGGNTVTTESGASDSFTVELSTPITVGTVRVDLSSGNTSEGTVSPSFVEFYFGNMGAKTVTVTPVDDGIDDGPQFYTITTTTSTPVASSPDYNGVPTPDVGVVNQNDGEFPRIDLTATTLTTTENGSAQTFDAVIGSQPASGKVVQLDVTSGDMTEGMVSPASLTFDEFNWDTPQTVTVTPVDDTPVDGDVDYNVTLAVNTGVGNADGDYNSVPDAIVTVTNQDDEVAGFTLNTSATGSTTEGGGSTTFSVVLDAEPLSNVVLRVSSLDISEGQVTPSDPLDLTFTSADWFTAQTVTVEGVDDALNDGTISYNVQVSVLDASSDEFFDPLADQTVTISNIDDEQALYGIIDGNDSIYQVGINDGIVTSLGPTPSGVSPSALAFNNQDKLLYYTNKTGQRALYSFDPSDGTNTSKGNTSHSSEIVGLTFDQDGNLFGLDDSNNFLRINSATGAVTETTALTLSGNAGDLVSSPSGDMLILTSLKIYKISKTDLDAGAPYTLTEITTKGQSAILGATLLTEPNTGAFTIFQVSDGDNKLFYFLYEGKDLKEQKDHNTMFTDMITPAYLIDLASAPRFGGKISGFVYEDKNINSTKDGGETSPTSYSGNLFLKYIVSGETTASEAIEIDPSVDGSFELDMGLLAGTYDIIIDDNKTLTDITPLVPSDGYNISESGDLKETINLPANQWGNVVLQNFGLYRDANISVTPTSGLVVNETGTTATFDVVLLQPPSATTTVTIPISSDDATEGSVSPTSLIFDDSDWNSAQTVTITGLDDGDDDGHILFNIVLDPAVSGDDVYNGLDAPDVSVTNEDDENTAPAVTGSSVSTKEDVGVAITQTDLGYSDGDGDPFDKIKITVLPAKGTLFLDTTPFEGDYNVGEEVAVNGEITAAELASGYLIFIGDPDDNDVPYTSFDFQAHDGTEYSTDATITVNVSPINDAPTFTKGANESINEDAGAQTVVGWATGIDEGGGPDEDSQTLTFNVSNNNNVLFSVQPDVDEATGTLTYTPATDANGVATVTISLSDDGGTGGGGVDTSTDQTFTITVNAVNDDPTISTIADQSTNEDTDKTGISFTVDEGGGTDEDAQVLTVTATSSNTTLVPNGNITVNYTDNGGSSANVLSPTLDITPAANLSGTTTITVTVQDNGTGTPSAVETFDLTVNAVNDDPTISTIADQSTNEDTDKTGISFTVDEGGGTDEDAQVLTVTATSSNTTLVPNGNITVNYT</sequence>
<gene>
    <name evidence="4" type="ORF">SAMN05421640_3734</name>
</gene>
<reference evidence="4 5" key="1">
    <citation type="submission" date="2017-06" db="EMBL/GenBank/DDBJ databases">
        <authorList>
            <person name="Kim H.J."/>
            <person name="Triplett B.A."/>
        </authorList>
    </citation>
    <scope>NUCLEOTIDE SEQUENCE [LARGE SCALE GENOMIC DNA]</scope>
    <source>
        <strain evidence="4 5">DSM 19307</strain>
    </source>
</reference>
<feature type="region of interest" description="Disordered" evidence="1">
    <location>
        <begin position="170"/>
        <end position="191"/>
    </location>
</feature>
<evidence type="ECO:0000313" key="4">
    <source>
        <dbReference type="EMBL" id="SNT39341.1"/>
    </source>
</evidence>